<accession>A0AAJ2WIC7</accession>
<proteinExistence type="predicted"/>
<dbReference type="Proteomes" id="UP001288387">
    <property type="component" value="Unassembled WGS sequence"/>
</dbReference>
<gene>
    <name evidence="1" type="ORF">U4I38_00425</name>
</gene>
<name>A0AAJ2WIC7_STEMA</name>
<dbReference type="EMBL" id="JAXRVB010000001">
    <property type="protein sequence ID" value="MDZ5762930.1"/>
    <property type="molecule type" value="Genomic_DNA"/>
</dbReference>
<evidence type="ECO:0000313" key="2">
    <source>
        <dbReference type="Proteomes" id="UP001288387"/>
    </source>
</evidence>
<comment type="caution">
    <text evidence="1">The sequence shown here is derived from an EMBL/GenBank/DDBJ whole genome shotgun (WGS) entry which is preliminary data.</text>
</comment>
<sequence length="50" mass="5651">MHLWLPVYEIVAIELLNREQMPDNSALPRLNLVVSQAWLANSSRQAGAMC</sequence>
<reference evidence="1" key="1">
    <citation type="submission" date="2023-12" db="EMBL/GenBank/DDBJ databases">
        <title>'Antibacterial potential of Stenotrophomonas maltophilia cystic fibrosis isolates' (manuscript under preparation).</title>
        <authorList>
            <person name="Crisan C.V."/>
            <person name="Pettis M."/>
            <person name="Goldberg J.B."/>
        </authorList>
    </citation>
    <scope>NUCLEOTIDE SEQUENCE</scope>
    <source>
        <strain evidence="1">CCV129</strain>
    </source>
</reference>
<dbReference type="AlphaFoldDB" id="A0AAJ2WIC7"/>
<organism evidence="1 2">
    <name type="scientific">Stenotrophomonas maltophilia</name>
    <name type="common">Pseudomonas maltophilia</name>
    <name type="synonym">Xanthomonas maltophilia</name>
    <dbReference type="NCBI Taxonomy" id="40324"/>
    <lineage>
        <taxon>Bacteria</taxon>
        <taxon>Pseudomonadati</taxon>
        <taxon>Pseudomonadota</taxon>
        <taxon>Gammaproteobacteria</taxon>
        <taxon>Lysobacterales</taxon>
        <taxon>Lysobacteraceae</taxon>
        <taxon>Stenotrophomonas</taxon>
        <taxon>Stenotrophomonas maltophilia group</taxon>
    </lineage>
</organism>
<dbReference type="RefSeq" id="WP_322540415.1">
    <property type="nucleotide sequence ID" value="NZ_JAXRVB010000001.1"/>
</dbReference>
<protein>
    <submittedName>
        <fullName evidence="1">Uncharacterized protein</fullName>
    </submittedName>
</protein>
<evidence type="ECO:0000313" key="1">
    <source>
        <dbReference type="EMBL" id="MDZ5762930.1"/>
    </source>
</evidence>